<dbReference type="PANTHER" id="PTHR35585:SF1">
    <property type="entry name" value="HHE DOMAIN PROTEIN (AFU_ORTHOLOGUE AFUA_4G00730)"/>
    <property type="match status" value="1"/>
</dbReference>
<protein>
    <submittedName>
        <fullName evidence="2">Hemerythrin domain-containing protein</fullName>
    </submittedName>
</protein>
<dbReference type="RefSeq" id="WP_275089819.1">
    <property type="nucleotide sequence ID" value="NZ_CP119078.1"/>
</dbReference>
<dbReference type="Gene3D" id="1.20.120.520">
    <property type="entry name" value="nmb1532 protein domain like"/>
    <property type="match status" value="1"/>
</dbReference>
<reference evidence="2 3" key="1">
    <citation type="submission" date="2023-02" db="EMBL/GenBank/DDBJ databases">
        <title>Genome Sequence of L. cardiaca H63T.</title>
        <authorList>
            <person name="Lopez A.E."/>
            <person name="Cianciotto N.P."/>
        </authorList>
    </citation>
    <scope>NUCLEOTIDE SEQUENCE [LARGE SCALE GENOMIC DNA]</scope>
    <source>
        <strain evidence="2 3">H63</strain>
    </source>
</reference>
<dbReference type="PANTHER" id="PTHR35585">
    <property type="entry name" value="HHE DOMAIN PROTEIN (AFU_ORTHOLOGUE AFUA_4G00730)"/>
    <property type="match status" value="1"/>
</dbReference>
<dbReference type="Pfam" id="PF01814">
    <property type="entry name" value="Hemerythrin"/>
    <property type="match status" value="1"/>
</dbReference>
<proteinExistence type="predicted"/>
<evidence type="ECO:0000313" key="3">
    <source>
        <dbReference type="Proteomes" id="UP001222087"/>
    </source>
</evidence>
<organism evidence="2 3">
    <name type="scientific">Legionella cardiaca</name>
    <dbReference type="NCBI Taxonomy" id="1071983"/>
    <lineage>
        <taxon>Bacteria</taxon>
        <taxon>Pseudomonadati</taxon>
        <taxon>Pseudomonadota</taxon>
        <taxon>Gammaproteobacteria</taxon>
        <taxon>Legionellales</taxon>
        <taxon>Legionellaceae</taxon>
        <taxon>Legionella</taxon>
    </lineage>
</organism>
<dbReference type="Proteomes" id="UP001222087">
    <property type="component" value="Chromosome"/>
</dbReference>
<dbReference type="EMBL" id="CP119078">
    <property type="protein sequence ID" value="WED44004.1"/>
    <property type="molecule type" value="Genomic_DNA"/>
</dbReference>
<name>A0ABY8AW86_9GAMM</name>
<feature type="domain" description="Hemerythrin-like" evidence="1">
    <location>
        <begin position="3"/>
        <end position="119"/>
    </location>
</feature>
<keyword evidence="3" id="KW-1185">Reference proteome</keyword>
<dbReference type="InterPro" id="IPR012312">
    <property type="entry name" value="Hemerythrin-like"/>
</dbReference>
<accession>A0ABY8AW86</accession>
<gene>
    <name evidence="2" type="ORF">PXX05_04250</name>
</gene>
<evidence type="ECO:0000313" key="2">
    <source>
        <dbReference type="EMBL" id="WED44004.1"/>
    </source>
</evidence>
<evidence type="ECO:0000259" key="1">
    <source>
        <dbReference type="Pfam" id="PF01814"/>
    </source>
</evidence>
<sequence length="153" mass="18408">MSIYTYLKQDHRNVEDLLEKIEKLDYGQKELRDQLFNKLKEKIIIHSKAEEKIFYSTLQRFSLTKEEIKHAKEEHADVEEMLERLADNSLDGTAWTQLFKHMASALRHHIKEEESQIFEDAEVELSHERAQKMELAMRNEKHNIEEKIHLHLR</sequence>